<protein>
    <submittedName>
        <fullName evidence="2">DUF4127 family protein</fullName>
    </submittedName>
</protein>
<proteinExistence type="predicted"/>
<dbReference type="InterPro" id="IPR025394">
    <property type="entry name" value="DUF4127"/>
</dbReference>
<gene>
    <name evidence="2" type="ORF">FZD47_10310</name>
</gene>
<organism evidence="2 3">
    <name type="scientific">Bacillus infantis</name>
    <dbReference type="NCBI Taxonomy" id="324767"/>
    <lineage>
        <taxon>Bacteria</taxon>
        <taxon>Bacillati</taxon>
        <taxon>Bacillota</taxon>
        <taxon>Bacilli</taxon>
        <taxon>Bacillales</taxon>
        <taxon>Bacillaceae</taxon>
        <taxon>Bacillus</taxon>
    </lineage>
</organism>
<sequence length="591" mass="65079">MKKTLILLLTLLLFVSPLFEQKGFAATASEPGSYLSSVAYVPVDDRPVNLDRVIAAGKALGIRVLTPPKDYIGTKLDYQGTNQTGKQFGDPAAVLNWLRSVESQVDGFIVSADMISSGGLVGSRLLNQPIPYSTAESYLNQLASLNTNGKPMYIFDSVMRLAPTVGVEGIDQTEYDAIRKWASQPRKVYRDQASIIENYSVAPDGTIIQSSNNQFKVSPGNGSKYYAARERKFKLNRRILDLAYYNKSFEYVAFGVDDSNKTSTSTTTIQENEVNWITNIAKTRLPERSGVTSDTDGLGMTMLGRFANIEVFDRTPKVRIGYYGTGYNEVPSSFDYHTLDSMIKSHISMIGGEAVASGQDMDLLVRTNNSTLTDITNLSTKAKSNFSSNMPTSVIDAARGSTEQTQLSDRLILDHAAAGLMAYSSWNTTGNAVGLAIGYGPARAMHVNSVSSYYAQVSKNSHAAYHYYTFVKDTIYQNKNIDKVKNVMVNNTGRSDASSNLSKYISISSQAYQNIRQQSTELLVPGLSNLQRNFTEDSMIVSMNGTTLKSRFISIQDPSNWPSGKAGRDGLIDFPWKRSFEAEIYVDAQVQ</sequence>
<evidence type="ECO:0000313" key="3">
    <source>
        <dbReference type="Proteomes" id="UP000323732"/>
    </source>
</evidence>
<accession>A0A5D4SNI5</accession>
<dbReference type="Pfam" id="PF13552">
    <property type="entry name" value="DUF4127"/>
    <property type="match status" value="1"/>
</dbReference>
<dbReference type="AlphaFoldDB" id="A0A5D4SNI5"/>
<feature type="signal peptide" evidence="1">
    <location>
        <begin position="1"/>
        <end position="20"/>
    </location>
</feature>
<dbReference type="EMBL" id="VTES01000003">
    <property type="protein sequence ID" value="TYS63894.1"/>
    <property type="molecule type" value="Genomic_DNA"/>
</dbReference>
<dbReference type="Proteomes" id="UP000323732">
    <property type="component" value="Unassembled WGS sequence"/>
</dbReference>
<dbReference type="RefSeq" id="WP_148949775.1">
    <property type="nucleotide sequence ID" value="NZ_VTES01000003.1"/>
</dbReference>
<comment type="caution">
    <text evidence="2">The sequence shown here is derived from an EMBL/GenBank/DDBJ whole genome shotgun (WGS) entry which is preliminary data.</text>
</comment>
<keyword evidence="1" id="KW-0732">Signal</keyword>
<feature type="chain" id="PRO_5038795882" evidence="1">
    <location>
        <begin position="21"/>
        <end position="591"/>
    </location>
</feature>
<evidence type="ECO:0000256" key="1">
    <source>
        <dbReference type="SAM" id="SignalP"/>
    </source>
</evidence>
<evidence type="ECO:0000313" key="2">
    <source>
        <dbReference type="EMBL" id="TYS63894.1"/>
    </source>
</evidence>
<reference evidence="2 3" key="1">
    <citation type="submission" date="2019-08" db="EMBL/GenBank/DDBJ databases">
        <title>Bacillus genomes from the desert of Cuatro Cienegas, Coahuila.</title>
        <authorList>
            <person name="Olmedo-Alvarez G."/>
        </authorList>
    </citation>
    <scope>NUCLEOTIDE SEQUENCE [LARGE SCALE GENOMIC DNA]</scope>
    <source>
        <strain evidence="2 3">CH37_1T</strain>
    </source>
</reference>
<name>A0A5D4SNI5_9BACI</name>